<dbReference type="PANTHER" id="PTHR12381:SF56">
    <property type="entry name" value="B30.2_SPRY DOMAIN-CONTAINING PROTEIN-RELATED"/>
    <property type="match status" value="1"/>
</dbReference>
<organism evidence="3 4">
    <name type="scientific">Rubus argutus</name>
    <name type="common">Southern blackberry</name>
    <dbReference type="NCBI Taxonomy" id="59490"/>
    <lineage>
        <taxon>Eukaryota</taxon>
        <taxon>Viridiplantae</taxon>
        <taxon>Streptophyta</taxon>
        <taxon>Embryophyta</taxon>
        <taxon>Tracheophyta</taxon>
        <taxon>Spermatophyta</taxon>
        <taxon>Magnoliopsida</taxon>
        <taxon>eudicotyledons</taxon>
        <taxon>Gunneridae</taxon>
        <taxon>Pentapetalae</taxon>
        <taxon>rosids</taxon>
        <taxon>fabids</taxon>
        <taxon>Rosales</taxon>
        <taxon>Rosaceae</taxon>
        <taxon>Rosoideae</taxon>
        <taxon>Rosoideae incertae sedis</taxon>
        <taxon>Rubus</taxon>
    </lineage>
</organism>
<sequence>MKTNQSPGRTPSSPTTRCRSPQNWSRRNSSFSIPPIVTQISSLKATGFRALHSMSRDLLIAGPVLEPIVGITGGKYCFGCKVVSFQLVEMEDTGPNQQNLCRVGISRGDDVVGSLGETSRSFGYEGTGKFLNASKLSDYGENFGLGDIIICAVNLEEKPLASISFSKNGKCLGTAMKFNAGPLGLAVVDSEVKNLQWESAVFPHVLLKNVVVELQFSVEDGLVPKEGFKPWASALEDGNAIAGPVFHESTDCEVMMMVGMPSSGKTTWAKKWVKEHPEKRYVLLRTEMVVDRMKVPEHWLKWNCGEPRRFERLINRATAVLHTLLSRAVTTPRNYIIDEANVEKKFRKLNLGQFNLFKKIAVVVFPSPEKAIVRFMKRCGELGVEDVSAAVPDEMLAEYVLPVSKDMPGSDELFYEVMFVELDSEESQSHLDAMKQEVSNWNSNNSSPYSC</sequence>
<dbReference type="GO" id="GO:0000380">
    <property type="term" value="P:alternative mRNA splicing, via spliceosome"/>
    <property type="evidence" value="ECO:0007669"/>
    <property type="project" value="TreeGrafter"/>
</dbReference>
<name>A0AAW1VJ74_RUBAR</name>
<proteinExistence type="predicted"/>
<protein>
    <recommendedName>
        <fullName evidence="2">SPRY domain-containing protein</fullName>
    </recommendedName>
</protein>
<dbReference type="Pfam" id="PF00622">
    <property type="entry name" value="SPRY"/>
    <property type="match status" value="1"/>
</dbReference>
<evidence type="ECO:0000313" key="3">
    <source>
        <dbReference type="EMBL" id="KAK9903022.1"/>
    </source>
</evidence>
<accession>A0AAW1VJ74</accession>
<dbReference type="Pfam" id="PF13671">
    <property type="entry name" value="AAA_33"/>
    <property type="match status" value="1"/>
</dbReference>
<dbReference type="GO" id="GO:0005634">
    <property type="term" value="C:nucleus"/>
    <property type="evidence" value="ECO:0007669"/>
    <property type="project" value="TreeGrafter"/>
</dbReference>
<evidence type="ECO:0000259" key="2">
    <source>
        <dbReference type="SMART" id="SM00449"/>
    </source>
</evidence>
<dbReference type="SMART" id="SM00449">
    <property type="entry name" value="SPRY"/>
    <property type="match status" value="1"/>
</dbReference>
<dbReference type="SUPFAM" id="SSF52540">
    <property type="entry name" value="P-loop containing nucleoside triphosphate hydrolases"/>
    <property type="match status" value="1"/>
</dbReference>
<dbReference type="InterPro" id="IPR027417">
    <property type="entry name" value="P-loop_NTPase"/>
</dbReference>
<dbReference type="Proteomes" id="UP001457282">
    <property type="component" value="Unassembled WGS sequence"/>
</dbReference>
<dbReference type="Gene3D" id="3.40.50.300">
    <property type="entry name" value="P-loop containing nucleotide triphosphate hydrolases"/>
    <property type="match status" value="1"/>
</dbReference>
<feature type="domain" description="SPRY" evidence="2">
    <location>
        <begin position="73"/>
        <end position="224"/>
    </location>
</feature>
<evidence type="ECO:0000256" key="1">
    <source>
        <dbReference type="SAM" id="MobiDB-lite"/>
    </source>
</evidence>
<dbReference type="InterPro" id="IPR043136">
    <property type="entry name" value="B30.2/SPRY_sf"/>
</dbReference>
<dbReference type="EMBL" id="JBEDUW010000243">
    <property type="protein sequence ID" value="KAK9903022.1"/>
    <property type="molecule type" value="Genomic_DNA"/>
</dbReference>
<dbReference type="InterPro" id="IPR013320">
    <property type="entry name" value="ConA-like_dom_sf"/>
</dbReference>
<keyword evidence="4" id="KW-1185">Reference proteome</keyword>
<dbReference type="GO" id="GO:0003723">
    <property type="term" value="F:RNA binding"/>
    <property type="evidence" value="ECO:0007669"/>
    <property type="project" value="TreeGrafter"/>
</dbReference>
<reference evidence="3 4" key="1">
    <citation type="journal article" date="2023" name="G3 (Bethesda)">
        <title>A chromosome-length genome assembly and annotation of blackberry (Rubus argutus, cv. 'Hillquist').</title>
        <authorList>
            <person name="Bruna T."/>
            <person name="Aryal R."/>
            <person name="Dudchenko O."/>
            <person name="Sargent D.J."/>
            <person name="Mead D."/>
            <person name="Buti M."/>
            <person name="Cavallini A."/>
            <person name="Hytonen T."/>
            <person name="Andres J."/>
            <person name="Pham M."/>
            <person name="Weisz D."/>
            <person name="Mascagni F."/>
            <person name="Usai G."/>
            <person name="Natali L."/>
            <person name="Bassil N."/>
            <person name="Fernandez G.E."/>
            <person name="Lomsadze A."/>
            <person name="Armour M."/>
            <person name="Olukolu B."/>
            <person name="Poorten T."/>
            <person name="Britton C."/>
            <person name="Davik J."/>
            <person name="Ashrafi H."/>
            <person name="Aiden E.L."/>
            <person name="Borodovsky M."/>
            <person name="Worthington M."/>
        </authorList>
    </citation>
    <scope>NUCLEOTIDE SEQUENCE [LARGE SCALE GENOMIC DNA]</scope>
    <source>
        <strain evidence="3">PI 553951</strain>
    </source>
</reference>
<dbReference type="InterPro" id="IPR003877">
    <property type="entry name" value="SPRY_dom"/>
</dbReference>
<dbReference type="SUPFAM" id="SSF49899">
    <property type="entry name" value="Concanavalin A-like lectins/glucanases"/>
    <property type="match status" value="1"/>
</dbReference>
<evidence type="ECO:0000313" key="4">
    <source>
        <dbReference type="Proteomes" id="UP001457282"/>
    </source>
</evidence>
<dbReference type="PANTHER" id="PTHR12381">
    <property type="entry name" value="HETEROGENEOUS NUCLEAR RIBONUCLEOPROTEIN U FAMILY MEMBER"/>
    <property type="match status" value="1"/>
</dbReference>
<dbReference type="AlphaFoldDB" id="A0AAW1VJ74"/>
<feature type="region of interest" description="Disordered" evidence="1">
    <location>
        <begin position="1"/>
        <end position="30"/>
    </location>
</feature>
<comment type="caution">
    <text evidence="3">The sequence shown here is derived from an EMBL/GenBank/DDBJ whole genome shotgun (WGS) entry which is preliminary data.</text>
</comment>
<gene>
    <name evidence="3" type="ORF">M0R45_001320</name>
</gene>
<dbReference type="Gene3D" id="2.60.120.920">
    <property type="match status" value="1"/>
</dbReference>